<keyword evidence="3" id="KW-1185">Reference proteome</keyword>
<dbReference type="VEuPathDB" id="VectorBase:GBRI013111"/>
<evidence type="ECO:0000313" key="3">
    <source>
        <dbReference type="Proteomes" id="UP000091820"/>
    </source>
</evidence>
<dbReference type="EnsemblMetazoa" id="GBRI013111-RA">
    <property type="protein sequence ID" value="GBRI013111-PA"/>
    <property type="gene ID" value="GBRI013111"/>
</dbReference>
<proteinExistence type="predicted"/>
<name>A0A1A9WBD5_9MUSC</name>
<accession>A0A1A9WBD5</accession>
<feature type="chain" id="PRO_5008400197" evidence="1">
    <location>
        <begin position="22"/>
        <end position="128"/>
    </location>
</feature>
<organism evidence="2 3">
    <name type="scientific">Glossina brevipalpis</name>
    <dbReference type="NCBI Taxonomy" id="37001"/>
    <lineage>
        <taxon>Eukaryota</taxon>
        <taxon>Metazoa</taxon>
        <taxon>Ecdysozoa</taxon>
        <taxon>Arthropoda</taxon>
        <taxon>Hexapoda</taxon>
        <taxon>Insecta</taxon>
        <taxon>Pterygota</taxon>
        <taxon>Neoptera</taxon>
        <taxon>Endopterygota</taxon>
        <taxon>Diptera</taxon>
        <taxon>Brachycera</taxon>
        <taxon>Muscomorpha</taxon>
        <taxon>Hippoboscoidea</taxon>
        <taxon>Glossinidae</taxon>
        <taxon>Glossina</taxon>
    </lineage>
</organism>
<feature type="signal peptide" evidence="1">
    <location>
        <begin position="1"/>
        <end position="21"/>
    </location>
</feature>
<dbReference type="AlphaFoldDB" id="A0A1A9WBD5"/>
<dbReference type="Proteomes" id="UP000091820">
    <property type="component" value="Unassembled WGS sequence"/>
</dbReference>
<protein>
    <submittedName>
        <fullName evidence="2">Uncharacterized protein</fullName>
    </submittedName>
</protein>
<sequence>MHIVGETHVLFLLFVISTAKGAKSISFVYFIINLIINNELNLCQLSDHESFYNDILEEYFFFFACWLHIPADQAYFQSENLDDPKAKVCTAPWLDFNLSKIEVKHQQELEEVQLYNAELNTSRRYHNC</sequence>
<evidence type="ECO:0000313" key="2">
    <source>
        <dbReference type="EnsemblMetazoa" id="GBRI013111-PA"/>
    </source>
</evidence>
<evidence type="ECO:0000256" key="1">
    <source>
        <dbReference type="SAM" id="SignalP"/>
    </source>
</evidence>
<keyword evidence="1" id="KW-0732">Signal</keyword>
<reference evidence="2" key="2">
    <citation type="submission" date="2020-05" db="UniProtKB">
        <authorList>
            <consortium name="EnsemblMetazoa"/>
        </authorList>
    </citation>
    <scope>IDENTIFICATION</scope>
    <source>
        <strain evidence="2">IAEA</strain>
    </source>
</reference>
<reference evidence="3" key="1">
    <citation type="submission" date="2014-03" db="EMBL/GenBank/DDBJ databases">
        <authorList>
            <person name="Aksoy S."/>
            <person name="Warren W."/>
            <person name="Wilson R.K."/>
        </authorList>
    </citation>
    <scope>NUCLEOTIDE SEQUENCE [LARGE SCALE GENOMIC DNA]</scope>
    <source>
        <strain evidence="3">IAEA</strain>
    </source>
</reference>